<evidence type="ECO:0000313" key="8">
    <source>
        <dbReference type="EMBL" id="PHI30490.1"/>
    </source>
</evidence>
<dbReference type="Gene3D" id="3.40.50.150">
    <property type="entry name" value="Vaccinia Virus protein VP39"/>
    <property type="match status" value="1"/>
</dbReference>
<evidence type="ECO:0000256" key="3">
    <source>
        <dbReference type="ARBA" id="ARBA00022691"/>
    </source>
</evidence>
<dbReference type="STRING" id="1111728.GCA_000427805_00036"/>
<evidence type="ECO:0000313" key="9">
    <source>
        <dbReference type="Proteomes" id="UP000224974"/>
    </source>
</evidence>
<feature type="binding site" evidence="5">
    <location>
        <begin position="183"/>
        <end position="186"/>
    </location>
    <ligand>
        <name>substrate</name>
    </ligand>
</feature>
<dbReference type="Proteomes" id="UP000224974">
    <property type="component" value="Unassembled WGS sequence"/>
</dbReference>
<dbReference type="Pfam" id="PF13847">
    <property type="entry name" value="Methyltransf_31"/>
    <property type="match status" value="1"/>
</dbReference>
<dbReference type="Gene3D" id="1.10.8.10">
    <property type="entry name" value="DNA helicase RuvA subunit, C-terminal domain"/>
    <property type="match status" value="1"/>
</dbReference>
<dbReference type="InterPro" id="IPR029063">
    <property type="entry name" value="SAM-dependent_MTases_sf"/>
</dbReference>
<feature type="binding site" evidence="5">
    <location>
        <position position="168"/>
    </location>
    <ligand>
        <name>S-adenosyl-L-methionine</name>
        <dbReference type="ChEBI" id="CHEBI:59789"/>
    </ligand>
</feature>
<dbReference type="AlphaFoldDB" id="A0A2C6C2B1"/>
<dbReference type="FunFam" id="1.10.8.10:FF:000032">
    <property type="entry name" value="Release factor glutamine methyltransferase"/>
    <property type="match status" value="1"/>
</dbReference>
<dbReference type="InterPro" id="IPR004556">
    <property type="entry name" value="HemK-like"/>
</dbReference>
<feature type="domain" description="Release factor glutamine methyltransferase N-terminal" evidence="7">
    <location>
        <begin position="5"/>
        <end position="73"/>
    </location>
</feature>
<evidence type="ECO:0000256" key="5">
    <source>
        <dbReference type="HAMAP-Rule" id="MF_02126"/>
    </source>
</evidence>
<dbReference type="SUPFAM" id="SSF53335">
    <property type="entry name" value="S-adenosyl-L-methionine-dependent methyltransferases"/>
    <property type="match status" value="1"/>
</dbReference>
<dbReference type="InterPro" id="IPR019874">
    <property type="entry name" value="RF_methyltr_PrmC"/>
</dbReference>
<gene>
    <name evidence="5 8" type="primary">prmC</name>
    <name evidence="8" type="ORF">CRN84_14650</name>
</gene>
<comment type="caution">
    <text evidence="8">The sequence shown here is derived from an EMBL/GenBank/DDBJ whole genome shotgun (WGS) entry which is preliminary data.</text>
</comment>
<evidence type="ECO:0000256" key="1">
    <source>
        <dbReference type="ARBA" id="ARBA00022603"/>
    </source>
</evidence>
<dbReference type="PANTHER" id="PTHR18895:SF74">
    <property type="entry name" value="MTRF1L RELEASE FACTOR GLUTAMINE METHYLTRANSFERASE"/>
    <property type="match status" value="1"/>
</dbReference>
<evidence type="ECO:0000256" key="4">
    <source>
        <dbReference type="ARBA" id="ARBA00048391"/>
    </source>
</evidence>
<reference evidence="9" key="1">
    <citation type="submission" date="2017-09" db="EMBL/GenBank/DDBJ databases">
        <title>FDA dAtabase for Regulatory Grade micrObial Sequences (FDA-ARGOS): Supporting development and validation of Infectious Disease Dx tests.</title>
        <authorList>
            <person name="Minogue T."/>
            <person name="Wolcott M."/>
            <person name="Wasieloski L."/>
            <person name="Aguilar W."/>
            <person name="Moore D."/>
            <person name="Tallon L."/>
            <person name="Sadzewicz L."/>
            <person name="Ott S."/>
            <person name="Zhao X."/>
            <person name="Nagaraj S."/>
            <person name="Vavikolanu K."/>
            <person name="Aluvathingal J."/>
            <person name="Nadendla S."/>
            <person name="Sichtig H."/>
        </authorList>
    </citation>
    <scope>NUCLEOTIDE SEQUENCE [LARGE SCALE GENOMIC DNA]</scope>
    <source>
        <strain evidence="9">FDAARGOS_387</strain>
    </source>
</reference>
<comment type="function">
    <text evidence="5">Methylates the class 1 translation termination release factors RF1/PrfA and RF2/PrfB on the glutamine residue of the universally conserved GGQ motif.</text>
</comment>
<dbReference type="InterPro" id="IPR002052">
    <property type="entry name" value="DNA_methylase_N6_adenine_CS"/>
</dbReference>
<keyword evidence="3 5" id="KW-0949">S-adenosyl-L-methionine</keyword>
<dbReference type="HAMAP" id="MF_02126">
    <property type="entry name" value="RF_methyltr_PrmC"/>
    <property type="match status" value="1"/>
</dbReference>
<protein>
    <recommendedName>
        <fullName evidence="5">Release factor glutamine methyltransferase</fullName>
        <shortName evidence="5">RF MTase</shortName>
        <ecNumber evidence="5">2.1.1.297</ecNumber>
    </recommendedName>
    <alternativeName>
        <fullName evidence="5">N5-glutamine methyltransferase PrmC</fullName>
    </alternativeName>
    <alternativeName>
        <fullName evidence="5">Protein-(glutamine-N5) MTase PrmC</fullName>
    </alternativeName>
    <alternativeName>
        <fullName evidence="5">Protein-glutamine N-methyltransferase PrmC</fullName>
    </alternativeName>
</protein>
<evidence type="ECO:0000256" key="2">
    <source>
        <dbReference type="ARBA" id="ARBA00022679"/>
    </source>
</evidence>
<organism evidence="8 9">
    <name type="scientific">Budvicia aquatica</name>
    <dbReference type="NCBI Taxonomy" id="82979"/>
    <lineage>
        <taxon>Bacteria</taxon>
        <taxon>Pseudomonadati</taxon>
        <taxon>Pseudomonadota</taxon>
        <taxon>Gammaproteobacteria</taxon>
        <taxon>Enterobacterales</taxon>
        <taxon>Budviciaceae</taxon>
        <taxon>Budvicia</taxon>
    </lineage>
</organism>
<dbReference type="OrthoDB" id="9800643at2"/>
<keyword evidence="1 5" id="KW-0489">Methyltransferase</keyword>
<dbReference type="FunFam" id="3.40.50.150:FF:000053">
    <property type="entry name" value="Release factor glutamine methyltransferase"/>
    <property type="match status" value="1"/>
</dbReference>
<dbReference type="PANTHER" id="PTHR18895">
    <property type="entry name" value="HEMK METHYLTRANSFERASE"/>
    <property type="match status" value="1"/>
</dbReference>
<proteinExistence type="inferred from homology"/>
<dbReference type="InterPro" id="IPR050320">
    <property type="entry name" value="N5-glutamine_MTase"/>
</dbReference>
<dbReference type="EMBL" id="PDDX01000001">
    <property type="protein sequence ID" value="PHI30490.1"/>
    <property type="molecule type" value="Genomic_DNA"/>
</dbReference>
<comment type="catalytic activity">
    <reaction evidence="4 5">
        <text>L-glutaminyl-[peptide chain release factor] + S-adenosyl-L-methionine = N(5)-methyl-L-glutaminyl-[peptide chain release factor] + S-adenosyl-L-homocysteine + H(+)</text>
        <dbReference type="Rhea" id="RHEA:42896"/>
        <dbReference type="Rhea" id="RHEA-COMP:10271"/>
        <dbReference type="Rhea" id="RHEA-COMP:10272"/>
        <dbReference type="ChEBI" id="CHEBI:15378"/>
        <dbReference type="ChEBI" id="CHEBI:30011"/>
        <dbReference type="ChEBI" id="CHEBI:57856"/>
        <dbReference type="ChEBI" id="CHEBI:59789"/>
        <dbReference type="ChEBI" id="CHEBI:61891"/>
        <dbReference type="EC" id="2.1.1.297"/>
    </reaction>
</comment>
<dbReference type="Pfam" id="PF17827">
    <property type="entry name" value="PrmC_N"/>
    <property type="match status" value="1"/>
</dbReference>
<comment type="similarity">
    <text evidence="5">Belongs to the protein N5-glutamine methyltransferase family. PrmC subfamily.</text>
</comment>
<dbReference type="RefSeq" id="WP_029092696.1">
    <property type="nucleotide sequence ID" value="NZ_BRLG01000001.1"/>
</dbReference>
<dbReference type="InterPro" id="IPR040758">
    <property type="entry name" value="PrmC_N"/>
</dbReference>
<accession>A0A2C6C2B1</accession>
<evidence type="ECO:0000259" key="7">
    <source>
        <dbReference type="Pfam" id="PF17827"/>
    </source>
</evidence>
<dbReference type="GO" id="GO:0032259">
    <property type="term" value="P:methylation"/>
    <property type="evidence" value="ECO:0007669"/>
    <property type="project" value="UniProtKB-KW"/>
</dbReference>
<feature type="domain" description="Methyltransferase" evidence="6">
    <location>
        <begin position="110"/>
        <end position="252"/>
    </location>
</feature>
<keyword evidence="9" id="KW-1185">Reference proteome</keyword>
<dbReference type="EC" id="2.1.1.297" evidence="5"/>
<dbReference type="PROSITE" id="PS00092">
    <property type="entry name" value="N6_MTASE"/>
    <property type="match status" value="1"/>
</dbReference>
<dbReference type="CDD" id="cd02440">
    <property type="entry name" value="AdoMet_MTases"/>
    <property type="match status" value="1"/>
</dbReference>
<dbReference type="NCBIfam" id="TIGR00536">
    <property type="entry name" value="hemK_fam"/>
    <property type="match status" value="1"/>
</dbReference>
<keyword evidence="2 5" id="KW-0808">Transferase</keyword>
<dbReference type="InterPro" id="IPR025714">
    <property type="entry name" value="Methyltranfer_dom"/>
</dbReference>
<name>A0A2C6C2B1_9GAMM</name>
<feature type="binding site" evidence="5">
    <location>
        <position position="183"/>
    </location>
    <ligand>
        <name>S-adenosyl-L-methionine</name>
        <dbReference type="ChEBI" id="CHEBI:59789"/>
    </ligand>
</feature>
<feature type="binding site" evidence="5">
    <location>
        <position position="140"/>
    </location>
    <ligand>
        <name>S-adenosyl-L-methionine</name>
        <dbReference type="ChEBI" id="CHEBI:59789"/>
    </ligand>
</feature>
<dbReference type="GO" id="GO:0003676">
    <property type="term" value="F:nucleic acid binding"/>
    <property type="evidence" value="ECO:0007669"/>
    <property type="project" value="InterPro"/>
</dbReference>
<dbReference type="GO" id="GO:0102559">
    <property type="term" value="F:peptide chain release factor N(5)-glutamine methyltransferase activity"/>
    <property type="evidence" value="ECO:0007669"/>
    <property type="project" value="UniProtKB-EC"/>
</dbReference>
<evidence type="ECO:0000259" key="6">
    <source>
        <dbReference type="Pfam" id="PF13847"/>
    </source>
</evidence>
<feature type="binding site" evidence="5">
    <location>
        <begin position="117"/>
        <end position="121"/>
    </location>
    <ligand>
        <name>S-adenosyl-L-methionine</name>
        <dbReference type="ChEBI" id="CHEBI:59789"/>
    </ligand>
</feature>
<sequence>MTFNQWLEQAIARLDGGDSPKRDAEILLGFVTGKTRTFLMAFSETLLTPAQASVLDELLVRREQGEPIAYLVGTREFWSLMLKVSPVTLIPRPDTEKLVELALERLPTIDCDILDLGTGTGAIALALGSERPDCSITGIDYQPEAIALAQDNADNLNINNVHFVQGDWFTPLTECYFDMIVSNPPYIDEEDPHLSQGDVRYEPDSALISAQQGFADLQHIIESAPEYLKPGGWLLLEHGWTQGEQVRGLFKQHNFELIATHLDYGGNERVTLGRWFKH</sequence>
<dbReference type="NCBIfam" id="TIGR03534">
    <property type="entry name" value="RF_mod_PrmC"/>
    <property type="match status" value="1"/>
</dbReference>